<feature type="compositionally biased region" description="Basic and acidic residues" evidence="2">
    <location>
        <begin position="254"/>
        <end position="274"/>
    </location>
</feature>
<name>A0A7R9AEN8_9CRUS</name>
<evidence type="ECO:0000256" key="1">
    <source>
        <dbReference type="SAM" id="Coils"/>
    </source>
</evidence>
<gene>
    <name evidence="3" type="ORF">DSTB1V02_LOCUS12606</name>
</gene>
<feature type="region of interest" description="Disordered" evidence="2">
    <location>
        <begin position="250"/>
        <end position="289"/>
    </location>
</feature>
<feature type="compositionally biased region" description="Basic and acidic residues" evidence="2">
    <location>
        <begin position="170"/>
        <end position="202"/>
    </location>
</feature>
<keyword evidence="4" id="KW-1185">Reference proteome</keyword>
<keyword evidence="1" id="KW-0175">Coiled coil</keyword>
<sequence>MKRNPQSTFQIVMDILKGMGRDDTTAEHQETLGVNACDKKDLHALEEGHRRIEKSINELKSVLDDSKKNKEEIIDQMKSVLHESLKASNVEMMGQVTNILDGFFSKKFEEAEQFKNALAGSLKAFNDQLTTMLEDRFSKRFGDMMNQQILMADKINPPEKMLERLPSAMDTDKGREKNELEEKLESEQRERREIEQKNRMLESELRQMEAKVRGLKEQLEEQAHNRDKETGSLTPKMMEDHELQDNMAANKCGKSLELDKQGIPSRGKETKPDVAPKPPQNPDVVAPLDVAQSHSALLLLNGTH</sequence>
<dbReference type="AlphaFoldDB" id="A0A7R9AEN8"/>
<dbReference type="Proteomes" id="UP000677054">
    <property type="component" value="Unassembled WGS sequence"/>
</dbReference>
<evidence type="ECO:0000313" key="3">
    <source>
        <dbReference type="EMBL" id="CAD7252855.1"/>
    </source>
</evidence>
<dbReference type="EMBL" id="CAJPEV010004941">
    <property type="protein sequence ID" value="CAG0902522.1"/>
    <property type="molecule type" value="Genomic_DNA"/>
</dbReference>
<dbReference type="EMBL" id="LR904458">
    <property type="protein sequence ID" value="CAD7252855.1"/>
    <property type="molecule type" value="Genomic_DNA"/>
</dbReference>
<protein>
    <submittedName>
        <fullName evidence="3">Uncharacterized protein</fullName>
    </submittedName>
</protein>
<feature type="coiled-coil region" evidence="1">
    <location>
        <begin position="49"/>
        <end position="83"/>
    </location>
</feature>
<organism evidence="3">
    <name type="scientific">Darwinula stevensoni</name>
    <dbReference type="NCBI Taxonomy" id="69355"/>
    <lineage>
        <taxon>Eukaryota</taxon>
        <taxon>Metazoa</taxon>
        <taxon>Ecdysozoa</taxon>
        <taxon>Arthropoda</taxon>
        <taxon>Crustacea</taxon>
        <taxon>Oligostraca</taxon>
        <taxon>Ostracoda</taxon>
        <taxon>Podocopa</taxon>
        <taxon>Podocopida</taxon>
        <taxon>Darwinulocopina</taxon>
        <taxon>Darwinuloidea</taxon>
        <taxon>Darwinulidae</taxon>
        <taxon>Darwinula</taxon>
    </lineage>
</organism>
<accession>A0A7R9AEN8</accession>
<reference evidence="3" key="1">
    <citation type="submission" date="2020-11" db="EMBL/GenBank/DDBJ databases">
        <authorList>
            <person name="Tran Van P."/>
        </authorList>
    </citation>
    <scope>NUCLEOTIDE SEQUENCE</scope>
</reference>
<evidence type="ECO:0000256" key="2">
    <source>
        <dbReference type="SAM" id="MobiDB-lite"/>
    </source>
</evidence>
<proteinExistence type="predicted"/>
<feature type="region of interest" description="Disordered" evidence="2">
    <location>
        <begin position="166"/>
        <end position="202"/>
    </location>
</feature>
<evidence type="ECO:0000313" key="4">
    <source>
        <dbReference type="Proteomes" id="UP000677054"/>
    </source>
</evidence>